<feature type="transmembrane region" description="Helical" evidence="2">
    <location>
        <begin position="245"/>
        <end position="276"/>
    </location>
</feature>
<proteinExistence type="predicted"/>
<gene>
    <name evidence="4" type="ORF">SAMN04489793_1867</name>
</gene>
<dbReference type="Proteomes" id="UP000182241">
    <property type="component" value="Unassembled WGS sequence"/>
</dbReference>
<keyword evidence="2" id="KW-1133">Transmembrane helix</keyword>
<keyword evidence="2" id="KW-0472">Membrane</keyword>
<feature type="region of interest" description="Disordered" evidence="1">
    <location>
        <begin position="1"/>
        <end position="79"/>
    </location>
</feature>
<dbReference type="AlphaFoldDB" id="A0A1H4QWC2"/>
<reference evidence="5" key="1">
    <citation type="submission" date="2016-10" db="EMBL/GenBank/DDBJ databases">
        <authorList>
            <person name="Varghese N."/>
            <person name="Submissions S."/>
        </authorList>
    </citation>
    <scope>NUCLEOTIDE SEQUENCE [LARGE SCALE GENOMIC DNA]</scope>
    <source>
        <strain evidence="5">DSM 44234</strain>
    </source>
</reference>
<feature type="domain" description="DUF7847" evidence="3">
    <location>
        <begin position="103"/>
        <end position="373"/>
    </location>
</feature>
<feature type="compositionally biased region" description="Low complexity" evidence="1">
    <location>
        <begin position="42"/>
        <end position="72"/>
    </location>
</feature>
<dbReference type="PANTHER" id="PTHR33133">
    <property type="entry name" value="OS08G0107100 PROTEIN-RELATED"/>
    <property type="match status" value="1"/>
</dbReference>
<dbReference type="Pfam" id="PF25231">
    <property type="entry name" value="DUF7847"/>
    <property type="match status" value="1"/>
</dbReference>
<evidence type="ECO:0000313" key="5">
    <source>
        <dbReference type="Proteomes" id="UP000182241"/>
    </source>
</evidence>
<accession>A0A1H4QWC2</accession>
<dbReference type="OrthoDB" id="121140at2"/>
<feature type="transmembrane region" description="Helical" evidence="2">
    <location>
        <begin position="207"/>
        <end position="239"/>
    </location>
</feature>
<evidence type="ECO:0000256" key="1">
    <source>
        <dbReference type="SAM" id="MobiDB-lite"/>
    </source>
</evidence>
<keyword evidence="2" id="KW-0812">Transmembrane</keyword>
<dbReference type="STRING" id="57704.SAMN04489793_1867"/>
<name>A0A1H4QWC2_TSUTY</name>
<sequence length="420" mass="43932">MNPDGTGNQPSYGPDGQWARPADPQQGDPQYGYQQPGPPQYPSGDPWAQPYGQPQPGYAQQGYPQGYPQQGYGQPGPGWGAPAPEVKVGIVALRPLDLGDIYGGAMAAIRTNPGVMVGLTAVLVLVTQVITFLAQIPLTRIPVDPDAEADEFLGDLAAASGLSIGVGLIAGIATLFLTGVLTVAVARAVMGERTSSGEAVRAIGPRLLSLIGLSLLQFLIFLVPTALVVGLVVVIAVAAGDAGPVVAILVAFLLFLVLIVGFLALLPTVSLAYPAVVLERADPITALKRGYELQRPGFWRVLGILLLTYLIAGIITIVISLPFGVVSVIVDDGAGLENLAGTTVTGLALAGVGAAIAQVLTAPFLAGVQTLLYVDQRTRNEQFDQVLRDEAIRRWQTGVPGIPTDALWLQKPRAAPSTWY</sequence>
<feature type="transmembrane region" description="Helical" evidence="2">
    <location>
        <begin position="350"/>
        <end position="374"/>
    </location>
</feature>
<feature type="transmembrane region" description="Helical" evidence="2">
    <location>
        <begin position="156"/>
        <end position="186"/>
    </location>
</feature>
<feature type="transmembrane region" description="Helical" evidence="2">
    <location>
        <begin position="297"/>
        <end position="330"/>
    </location>
</feature>
<dbReference type="InterPro" id="IPR057169">
    <property type="entry name" value="DUF7847"/>
</dbReference>
<evidence type="ECO:0000259" key="3">
    <source>
        <dbReference type="Pfam" id="PF25231"/>
    </source>
</evidence>
<organism evidence="4 5">
    <name type="scientific">Tsukamurella tyrosinosolvens</name>
    <dbReference type="NCBI Taxonomy" id="57704"/>
    <lineage>
        <taxon>Bacteria</taxon>
        <taxon>Bacillati</taxon>
        <taxon>Actinomycetota</taxon>
        <taxon>Actinomycetes</taxon>
        <taxon>Mycobacteriales</taxon>
        <taxon>Tsukamurellaceae</taxon>
        <taxon>Tsukamurella</taxon>
    </lineage>
</organism>
<feature type="compositionally biased region" description="Polar residues" evidence="1">
    <location>
        <begin position="1"/>
        <end position="11"/>
    </location>
</feature>
<dbReference type="EMBL" id="FNSA01000003">
    <property type="protein sequence ID" value="SEC23943.1"/>
    <property type="molecule type" value="Genomic_DNA"/>
</dbReference>
<evidence type="ECO:0000256" key="2">
    <source>
        <dbReference type="SAM" id="Phobius"/>
    </source>
</evidence>
<feature type="compositionally biased region" description="Low complexity" evidence="1">
    <location>
        <begin position="23"/>
        <end position="35"/>
    </location>
</feature>
<protein>
    <recommendedName>
        <fullName evidence="3">DUF7847 domain-containing protein</fullName>
    </recommendedName>
</protein>
<evidence type="ECO:0000313" key="4">
    <source>
        <dbReference type="EMBL" id="SEC23943.1"/>
    </source>
</evidence>
<dbReference type="PANTHER" id="PTHR33133:SF1">
    <property type="entry name" value="EXPRESSED PROTEIN-RELATED"/>
    <property type="match status" value="1"/>
</dbReference>
<keyword evidence="5" id="KW-1185">Reference proteome</keyword>
<feature type="transmembrane region" description="Helical" evidence="2">
    <location>
        <begin position="115"/>
        <end position="136"/>
    </location>
</feature>
<dbReference type="RefSeq" id="WP_139286118.1">
    <property type="nucleotide sequence ID" value="NZ_CBDRGN010000001.1"/>
</dbReference>